<gene>
    <name evidence="2" type="ORF">VKT23_014112</name>
</gene>
<sequence>MSDSQRNSTRRSFLFPLHGECPSEEDPHSKEKDKREESTSPCDVNPDNPQKACIQYDVLKELWVDRLPIGNHLMAVFDSCHSQSLLDLEHWRCN</sequence>
<keyword evidence="3" id="KW-1185">Reference proteome</keyword>
<dbReference type="Gene3D" id="3.40.50.12660">
    <property type="match status" value="1"/>
</dbReference>
<evidence type="ECO:0000313" key="3">
    <source>
        <dbReference type="Proteomes" id="UP001498398"/>
    </source>
</evidence>
<evidence type="ECO:0000313" key="2">
    <source>
        <dbReference type="EMBL" id="KAK7447403.1"/>
    </source>
</evidence>
<accession>A0ABR1J4N8</accession>
<name>A0ABR1J4N8_9AGAR</name>
<protein>
    <submittedName>
        <fullName evidence="2">Uncharacterized protein</fullName>
    </submittedName>
</protein>
<reference evidence="2 3" key="1">
    <citation type="submission" date="2024-01" db="EMBL/GenBank/DDBJ databases">
        <title>A draft genome for the cacao thread blight pathogen Marasmiellus scandens.</title>
        <authorList>
            <person name="Baruah I.K."/>
            <person name="Leung J."/>
            <person name="Bukari Y."/>
            <person name="Amoako-Attah I."/>
            <person name="Meinhardt L.W."/>
            <person name="Bailey B.A."/>
            <person name="Cohen S.P."/>
        </authorList>
    </citation>
    <scope>NUCLEOTIDE SEQUENCE [LARGE SCALE GENOMIC DNA]</scope>
    <source>
        <strain evidence="2 3">GH-19</strain>
    </source>
</reference>
<dbReference type="Proteomes" id="UP001498398">
    <property type="component" value="Unassembled WGS sequence"/>
</dbReference>
<organism evidence="2 3">
    <name type="scientific">Marasmiellus scandens</name>
    <dbReference type="NCBI Taxonomy" id="2682957"/>
    <lineage>
        <taxon>Eukaryota</taxon>
        <taxon>Fungi</taxon>
        <taxon>Dikarya</taxon>
        <taxon>Basidiomycota</taxon>
        <taxon>Agaricomycotina</taxon>
        <taxon>Agaricomycetes</taxon>
        <taxon>Agaricomycetidae</taxon>
        <taxon>Agaricales</taxon>
        <taxon>Marasmiineae</taxon>
        <taxon>Omphalotaceae</taxon>
        <taxon>Marasmiellus</taxon>
    </lineage>
</organism>
<feature type="region of interest" description="Disordered" evidence="1">
    <location>
        <begin position="1"/>
        <end position="50"/>
    </location>
</feature>
<proteinExistence type="predicted"/>
<evidence type="ECO:0000256" key="1">
    <source>
        <dbReference type="SAM" id="MobiDB-lite"/>
    </source>
</evidence>
<comment type="caution">
    <text evidence="2">The sequence shown here is derived from an EMBL/GenBank/DDBJ whole genome shotgun (WGS) entry which is preliminary data.</text>
</comment>
<feature type="compositionally biased region" description="Polar residues" evidence="1">
    <location>
        <begin position="1"/>
        <end position="11"/>
    </location>
</feature>
<dbReference type="EMBL" id="JBANRG010000041">
    <property type="protein sequence ID" value="KAK7447403.1"/>
    <property type="molecule type" value="Genomic_DNA"/>
</dbReference>
<feature type="compositionally biased region" description="Basic and acidic residues" evidence="1">
    <location>
        <begin position="25"/>
        <end position="38"/>
    </location>
</feature>